<evidence type="ECO:0000313" key="1">
    <source>
        <dbReference type="EMBL" id="OHT03717.1"/>
    </source>
</evidence>
<name>A0A1J4K2J8_9EUKA</name>
<dbReference type="VEuPathDB" id="TrichDB:TRFO_06543"/>
<proteinExistence type="predicted"/>
<dbReference type="AlphaFoldDB" id="A0A1J4K2J8"/>
<reference evidence="1" key="1">
    <citation type="submission" date="2016-10" db="EMBL/GenBank/DDBJ databases">
        <authorList>
            <person name="Benchimol M."/>
            <person name="Almeida L.G."/>
            <person name="Vasconcelos A.T."/>
            <person name="Perreira-Neves A."/>
            <person name="Rosa I.A."/>
            <person name="Tasca T."/>
            <person name="Bogo M.R."/>
            <person name="de Souza W."/>
        </authorList>
    </citation>
    <scope>NUCLEOTIDE SEQUENCE [LARGE SCALE GENOMIC DNA]</scope>
    <source>
        <strain evidence="1">K</strain>
    </source>
</reference>
<accession>A0A1J4K2J8</accession>
<keyword evidence="2" id="KW-1185">Reference proteome</keyword>
<comment type="caution">
    <text evidence="1">The sequence shown here is derived from an EMBL/GenBank/DDBJ whole genome shotgun (WGS) entry which is preliminary data.</text>
</comment>
<dbReference type="EMBL" id="MLAK01000816">
    <property type="protein sequence ID" value="OHT03717.1"/>
    <property type="molecule type" value="Genomic_DNA"/>
</dbReference>
<dbReference type="Proteomes" id="UP000179807">
    <property type="component" value="Unassembled WGS sequence"/>
</dbReference>
<protein>
    <submittedName>
        <fullName evidence="1">Uncharacterized protein</fullName>
    </submittedName>
</protein>
<dbReference type="RefSeq" id="XP_068356853.1">
    <property type="nucleotide sequence ID" value="XM_068493152.1"/>
</dbReference>
<evidence type="ECO:0000313" key="2">
    <source>
        <dbReference type="Proteomes" id="UP000179807"/>
    </source>
</evidence>
<dbReference type="GeneID" id="94827856"/>
<organism evidence="1 2">
    <name type="scientific">Tritrichomonas foetus</name>
    <dbReference type="NCBI Taxonomy" id="1144522"/>
    <lineage>
        <taxon>Eukaryota</taxon>
        <taxon>Metamonada</taxon>
        <taxon>Parabasalia</taxon>
        <taxon>Tritrichomonadida</taxon>
        <taxon>Tritrichomonadidae</taxon>
        <taxon>Tritrichomonas</taxon>
    </lineage>
</organism>
<sequence length="50" mass="6189">MDEQRDEIFDYLSINDFNKEYFHTLVLFDDISNYKLFVNEEGFFPQQLFL</sequence>
<gene>
    <name evidence="1" type="ORF">TRFO_06543</name>
</gene>